<name>B9RXU6_RICCO</name>
<dbReference type="Pfam" id="PF01657">
    <property type="entry name" value="Stress-antifung"/>
    <property type="match status" value="2"/>
</dbReference>
<dbReference type="Gene3D" id="3.30.430.20">
    <property type="entry name" value="Gnk2 domain, C-X8-C-X2-C motif"/>
    <property type="match status" value="2"/>
</dbReference>
<evidence type="ECO:0000313" key="4">
    <source>
        <dbReference type="EMBL" id="EEF43952.1"/>
    </source>
</evidence>
<dbReference type="AlphaFoldDB" id="B9RXU6"/>
<keyword evidence="2" id="KW-0677">Repeat</keyword>
<feature type="domain" description="Gnk2-homologous" evidence="3">
    <location>
        <begin position="14"/>
        <end position="115"/>
    </location>
</feature>
<dbReference type="EMBL" id="EQ973828">
    <property type="protein sequence ID" value="EEF43952.1"/>
    <property type="molecule type" value="Genomic_DNA"/>
</dbReference>
<evidence type="ECO:0000259" key="3">
    <source>
        <dbReference type="PROSITE" id="PS51473"/>
    </source>
</evidence>
<evidence type="ECO:0000256" key="1">
    <source>
        <dbReference type="ARBA" id="ARBA00022729"/>
    </source>
</evidence>
<protein>
    <submittedName>
        <fullName evidence="4">DUF26 domain-containing protein 2, putative</fullName>
    </submittedName>
</protein>
<feature type="domain" description="Gnk2-homologous" evidence="3">
    <location>
        <begin position="119"/>
        <end position="224"/>
    </location>
</feature>
<dbReference type="STRING" id="3988.B9RXU6"/>
<keyword evidence="5" id="KW-1185">Reference proteome</keyword>
<dbReference type="InParanoid" id="B9RXU6"/>
<dbReference type="PANTHER" id="PTHR32099:SF30">
    <property type="entry name" value="OS03G0564600 PROTEIN"/>
    <property type="match status" value="1"/>
</dbReference>
<dbReference type="PANTHER" id="PTHR32099">
    <property type="entry name" value="CYSTEINE-RICH REPEAT SECRETORY PROTEIN"/>
    <property type="match status" value="1"/>
</dbReference>
<dbReference type="InterPro" id="IPR002902">
    <property type="entry name" value="GNK2"/>
</dbReference>
<gene>
    <name evidence="4" type="ORF">RCOM_0906360</name>
</gene>
<dbReference type="eggNOG" id="ENOG502RNMQ">
    <property type="taxonomic scope" value="Eukaryota"/>
</dbReference>
<dbReference type="CDD" id="cd23509">
    <property type="entry name" value="Gnk2-like"/>
    <property type="match status" value="2"/>
</dbReference>
<dbReference type="InterPro" id="IPR038408">
    <property type="entry name" value="GNK2_sf"/>
</dbReference>
<evidence type="ECO:0000313" key="5">
    <source>
        <dbReference type="Proteomes" id="UP000008311"/>
    </source>
</evidence>
<reference evidence="5" key="1">
    <citation type="journal article" date="2010" name="Nat. Biotechnol.">
        <title>Draft genome sequence of the oilseed species Ricinus communis.</title>
        <authorList>
            <person name="Chan A.P."/>
            <person name="Crabtree J."/>
            <person name="Zhao Q."/>
            <person name="Lorenzi H."/>
            <person name="Orvis J."/>
            <person name="Puiu D."/>
            <person name="Melake-Berhan A."/>
            <person name="Jones K.M."/>
            <person name="Redman J."/>
            <person name="Chen G."/>
            <person name="Cahoon E.B."/>
            <person name="Gedil M."/>
            <person name="Stanke M."/>
            <person name="Haas B.J."/>
            <person name="Wortman J.R."/>
            <person name="Fraser-Liggett C.M."/>
            <person name="Ravel J."/>
            <person name="Rabinowicz P.D."/>
        </authorList>
    </citation>
    <scope>NUCLEOTIDE SEQUENCE [LARGE SCALE GENOMIC DNA]</scope>
    <source>
        <strain evidence="5">cv. Hale</strain>
    </source>
</reference>
<accession>B9RXU6</accession>
<organism evidence="4 5">
    <name type="scientific">Ricinus communis</name>
    <name type="common">Castor bean</name>
    <dbReference type="NCBI Taxonomy" id="3988"/>
    <lineage>
        <taxon>Eukaryota</taxon>
        <taxon>Viridiplantae</taxon>
        <taxon>Streptophyta</taxon>
        <taxon>Embryophyta</taxon>
        <taxon>Tracheophyta</taxon>
        <taxon>Spermatophyta</taxon>
        <taxon>Magnoliopsida</taxon>
        <taxon>eudicotyledons</taxon>
        <taxon>Gunneridae</taxon>
        <taxon>Pentapetalae</taxon>
        <taxon>rosids</taxon>
        <taxon>fabids</taxon>
        <taxon>Malpighiales</taxon>
        <taxon>Euphorbiaceae</taxon>
        <taxon>Acalyphoideae</taxon>
        <taxon>Acalypheae</taxon>
        <taxon>Ricinus</taxon>
    </lineage>
</organism>
<proteinExistence type="predicted"/>
<sequence length="263" mass="29307">MLLFSSCFSADTNQNGGAECSGPDNATLENEYQINFNNLLSSLATNGPLHNGFYTAIAGKDSNKIYGLTQCRGDLSATNCAACIKNATTNRGCSTSKSVTKWYKWCFIQYSNESFFGVWDRSAVALTNETDFDDPNVVPQGLNFMSYLVSTAPEQPLMFQTAVLDVGKYGKRYGMAQCTRDVSRSDCGKCFDFLLVTFRTTIGNKRRWEVYGHGCSMWYDDFQFYFNFTLPTKLPTNKGAVNLSPERVAIGMIIPVLMFLLVL</sequence>
<dbReference type="Proteomes" id="UP000008311">
    <property type="component" value="Unassembled WGS sequence"/>
</dbReference>
<evidence type="ECO:0000256" key="2">
    <source>
        <dbReference type="ARBA" id="ARBA00022737"/>
    </source>
</evidence>
<dbReference type="PROSITE" id="PS51473">
    <property type="entry name" value="GNK2"/>
    <property type="match status" value="2"/>
</dbReference>
<keyword evidence="1" id="KW-0732">Signal</keyword>